<dbReference type="EMBL" id="KZ678141">
    <property type="protein sequence ID" value="PSN62523.1"/>
    <property type="molecule type" value="Genomic_DNA"/>
</dbReference>
<evidence type="ECO:0000313" key="15">
    <source>
        <dbReference type="EMBL" id="PSN62523.1"/>
    </source>
</evidence>
<reference evidence="15 16" key="1">
    <citation type="journal article" date="2018" name="Front. Microbiol.">
        <title>Genome-Wide Analysis of Corynespora cassiicola Leaf Fall Disease Putative Effectors.</title>
        <authorList>
            <person name="Lopez D."/>
            <person name="Ribeiro S."/>
            <person name="Label P."/>
            <person name="Fumanal B."/>
            <person name="Venisse J.S."/>
            <person name="Kohler A."/>
            <person name="de Oliveira R.R."/>
            <person name="Labutti K."/>
            <person name="Lipzen A."/>
            <person name="Lail K."/>
            <person name="Bauer D."/>
            <person name="Ohm R.A."/>
            <person name="Barry K.W."/>
            <person name="Spatafora J."/>
            <person name="Grigoriev I.V."/>
            <person name="Martin F.M."/>
            <person name="Pujade-Renaud V."/>
        </authorList>
    </citation>
    <scope>NUCLEOTIDE SEQUENCE [LARGE SCALE GENOMIC DNA]</scope>
    <source>
        <strain evidence="15 16">Philippines</strain>
    </source>
</reference>
<keyword evidence="11" id="KW-0539">Nucleus</keyword>
<keyword evidence="9" id="KW-0233">DNA recombination</keyword>
<evidence type="ECO:0000256" key="11">
    <source>
        <dbReference type="ARBA" id="ARBA00023242"/>
    </source>
</evidence>
<evidence type="ECO:0000256" key="4">
    <source>
        <dbReference type="ARBA" id="ARBA00022454"/>
    </source>
</evidence>
<evidence type="ECO:0000256" key="2">
    <source>
        <dbReference type="ARBA" id="ARBA00004286"/>
    </source>
</evidence>
<organism evidence="15 16">
    <name type="scientific">Corynespora cassiicola Philippines</name>
    <dbReference type="NCBI Taxonomy" id="1448308"/>
    <lineage>
        <taxon>Eukaryota</taxon>
        <taxon>Fungi</taxon>
        <taxon>Dikarya</taxon>
        <taxon>Ascomycota</taxon>
        <taxon>Pezizomycotina</taxon>
        <taxon>Dothideomycetes</taxon>
        <taxon>Pleosporomycetidae</taxon>
        <taxon>Pleosporales</taxon>
        <taxon>Corynesporascaceae</taxon>
        <taxon>Corynespora</taxon>
    </lineage>
</organism>
<feature type="region of interest" description="Disordered" evidence="13">
    <location>
        <begin position="1"/>
        <end position="71"/>
    </location>
</feature>
<dbReference type="GO" id="GO:0000724">
    <property type="term" value="P:double-strand break repair via homologous recombination"/>
    <property type="evidence" value="ECO:0007669"/>
    <property type="project" value="TreeGrafter"/>
</dbReference>
<evidence type="ECO:0000256" key="7">
    <source>
        <dbReference type="ARBA" id="ARBA00022840"/>
    </source>
</evidence>
<dbReference type="GO" id="GO:0035861">
    <property type="term" value="C:site of double-strand break"/>
    <property type="evidence" value="ECO:0007669"/>
    <property type="project" value="TreeGrafter"/>
</dbReference>
<keyword evidence="10" id="KW-0234">DNA repair</keyword>
<evidence type="ECO:0000256" key="8">
    <source>
        <dbReference type="ARBA" id="ARBA00023054"/>
    </source>
</evidence>
<sequence length="1148" mass="130604">MARTLVNKRPRALAEDHDVPNGVASLKSRSKRPRHASPQDSTRDSSIDPRSAPSDDDGDDSEAESRDGHDEVDEAVFMRATQHVTKHLQDSQEKQNTPAEAGIIEEVRCTNFMCHEQLTVTLGPLINFITGHNGSGKSAVLTAITLCLGGKATATNRGQNLKSFIKEGRDYCMLSVRLRNRGGSGFKHDQYGDSIIVERHFSKTGSPHFKIKDQNGRIVSQKKSELEDIVDAFALQVDNPMNVLTQDMARQFLNDSNPKEKYKFFLQGTQLETLSRDYLQIQHELEEQEAKAQTLESDLDVFRKKAERAVEKAKAAQNLQSMRAKERMLAHQAAWAHVQEHEQILADWEDEVEKANQEIATKTAEVDNQSQRYTRADQASESANKEVEECQAEIEPAEQDLEEHKNKLQEGKTALIQAKSQTRQAMEKVKAKNSLIRNRQKEIDDLRKRQAEADDGLYDKKLQELQDAQAACEQAKQTLQKHNDSVSQIDNDLKAAQDAKQRATRVIMSKQAEVKQSQANITKLERGQRNWIESFPANLDQLLRAIQNEKGFTERPVGPMGHYIELKKPEWGSILEKVLGPTLNGFVVTSKKDQVILSNLMKRVGYNAAVYIGRNDQVDTSRNEPDASLVTWMRVLKINNNLVKNQLITAQSIEQVVLIEDRTEGWNFMQTGGPATKNVGLCFTMMDNNPRKGHVIKKNEQSGSLSLQPVGQYGGQPRMQTDKGQEIRHETQTLERLQREALALEENSRELQKDVDACKTRTREHGIEKRRLTREFQEAQNRVEQLETELSDATPDAAAIDQLQEEVATAQEELKFEEGQYEDAVGEEERLNSKQKDLQNEVNQAHSLLEDLRARLAKLQVRQKTVADRREQALRSKNLAIEEVGKAEERKTAWEEKCQTKHNDVREFIEQAESICPRVEVPAGATFESLGNKLARLQKTREENEKQLGGSEEELVRAANQAKERHKQAREQLHSVQAVRAYLKGSLENRQLRWKRFRQDISLRARVTFNYLLSERQFRGSLNIDHKSKQLDIHVQPDITVNSNTGRQTKTLSGGEKSFSTICLLLALWDAMGSPIRCLDEFDVFMDSVNREASMKLMVQAARRAIGRQYILISPQAMGNLPRMDDVTIIRMRDPERGQTTLNFERRR</sequence>
<evidence type="ECO:0000256" key="13">
    <source>
        <dbReference type="SAM" id="MobiDB-lite"/>
    </source>
</evidence>
<evidence type="ECO:0000256" key="5">
    <source>
        <dbReference type="ARBA" id="ARBA00022741"/>
    </source>
</evidence>
<evidence type="ECO:0000256" key="6">
    <source>
        <dbReference type="ARBA" id="ARBA00022763"/>
    </source>
</evidence>
<keyword evidence="6" id="KW-0227">DNA damage</keyword>
<dbReference type="GO" id="GO:0003697">
    <property type="term" value="F:single-stranded DNA binding"/>
    <property type="evidence" value="ECO:0007669"/>
    <property type="project" value="TreeGrafter"/>
</dbReference>
<dbReference type="PANTHER" id="PTHR19306:SF6">
    <property type="entry name" value="STRUCTURAL MAINTENANCE OF CHROMOSOMES PROTEIN 6"/>
    <property type="match status" value="1"/>
</dbReference>
<feature type="region of interest" description="Disordered" evidence="13">
    <location>
        <begin position="361"/>
        <end position="386"/>
    </location>
</feature>
<keyword evidence="4" id="KW-0158">Chromosome</keyword>
<dbReference type="InterPro" id="IPR027417">
    <property type="entry name" value="P-loop_NTPase"/>
</dbReference>
<keyword evidence="5" id="KW-0547">Nucleotide-binding</keyword>
<keyword evidence="7" id="KW-0067">ATP-binding</keyword>
<feature type="domain" description="RecF/RecN/SMC N-terminal" evidence="14">
    <location>
        <begin position="104"/>
        <end position="1116"/>
    </location>
</feature>
<protein>
    <submittedName>
        <fullName evidence="15">P-loop containing nucleoside triphosphate hydrolase protein</fullName>
    </submittedName>
</protein>
<dbReference type="GO" id="GO:0005524">
    <property type="term" value="F:ATP binding"/>
    <property type="evidence" value="ECO:0007669"/>
    <property type="project" value="UniProtKB-KW"/>
</dbReference>
<evidence type="ECO:0000256" key="12">
    <source>
        <dbReference type="SAM" id="Coils"/>
    </source>
</evidence>
<feature type="coiled-coil region" evidence="12">
    <location>
        <begin position="927"/>
        <end position="979"/>
    </location>
</feature>
<dbReference type="Pfam" id="PF02463">
    <property type="entry name" value="SMC_N"/>
    <property type="match status" value="1"/>
</dbReference>
<accession>A0A2T2NAS9</accession>
<keyword evidence="15" id="KW-0378">Hydrolase</keyword>
<keyword evidence="16" id="KW-1185">Reference proteome</keyword>
<feature type="compositionally biased region" description="Polar residues" evidence="13">
    <location>
        <begin position="366"/>
        <end position="382"/>
    </location>
</feature>
<dbReference type="InterPro" id="IPR003395">
    <property type="entry name" value="RecF/RecN/SMC_N"/>
</dbReference>
<dbReference type="STRING" id="1448308.A0A2T2NAS9"/>
<comment type="similarity">
    <text evidence="3">Belongs to the SMC family. SMC6 subfamily.</text>
</comment>
<dbReference type="GO" id="GO:0016787">
    <property type="term" value="F:hydrolase activity"/>
    <property type="evidence" value="ECO:0007669"/>
    <property type="project" value="UniProtKB-KW"/>
</dbReference>
<dbReference type="SUPFAM" id="SSF52540">
    <property type="entry name" value="P-loop containing nucleoside triphosphate hydrolases"/>
    <property type="match status" value="2"/>
</dbReference>
<proteinExistence type="inferred from homology"/>
<dbReference type="AlphaFoldDB" id="A0A2T2NAS9"/>
<evidence type="ECO:0000313" key="16">
    <source>
        <dbReference type="Proteomes" id="UP000240883"/>
    </source>
</evidence>
<name>A0A2T2NAS9_CORCC</name>
<dbReference type="GO" id="GO:0030915">
    <property type="term" value="C:Smc5-Smc6 complex"/>
    <property type="evidence" value="ECO:0007669"/>
    <property type="project" value="TreeGrafter"/>
</dbReference>
<dbReference type="OrthoDB" id="10072614at2759"/>
<dbReference type="Proteomes" id="UP000240883">
    <property type="component" value="Unassembled WGS sequence"/>
</dbReference>
<evidence type="ECO:0000256" key="1">
    <source>
        <dbReference type="ARBA" id="ARBA00004123"/>
    </source>
</evidence>
<comment type="subcellular location">
    <subcellularLocation>
        <location evidence="2">Chromosome</location>
    </subcellularLocation>
    <subcellularLocation>
        <location evidence="1">Nucleus</location>
    </subcellularLocation>
</comment>
<keyword evidence="8 12" id="KW-0175">Coiled coil</keyword>
<feature type="compositionally biased region" description="Basic residues" evidence="13">
    <location>
        <begin position="1"/>
        <end position="11"/>
    </location>
</feature>
<evidence type="ECO:0000256" key="9">
    <source>
        <dbReference type="ARBA" id="ARBA00023172"/>
    </source>
</evidence>
<evidence type="ECO:0000259" key="14">
    <source>
        <dbReference type="Pfam" id="PF02463"/>
    </source>
</evidence>
<evidence type="ECO:0000256" key="3">
    <source>
        <dbReference type="ARBA" id="ARBA00006793"/>
    </source>
</evidence>
<evidence type="ECO:0000256" key="10">
    <source>
        <dbReference type="ARBA" id="ARBA00023204"/>
    </source>
</evidence>
<dbReference type="GO" id="GO:0003684">
    <property type="term" value="F:damaged DNA binding"/>
    <property type="evidence" value="ECO:0007669"/>
    <property type="project" value="TreeGrafter"/>
</dbReference>
<dbReference type="PANTHER" id="PTHR19306">
    <property type="entry name" value="STRUCTURAL MAINTENANCE OF CHROMOSOMES 5,6 SMC5, SMC6"/>
    <property type="match status" value="1"/>
</dbReference>
<gene>
    <name evidence="15" type="ORF">BS50DRAFT_603232</name>
</gene>
<dbReference type="Gene3D" id="3.40.50.300">
    <property type="entry name" value="P-loop containing nucleotide triphosphate hydrolases"/>
    <property type="match status" value="2"/>
</dbReference>
<feature type="coiled-coil region" evidence="12">
    <location>
        <begin position="727"/>
        <end position="897"/>
    </location>
</feature>
<dbReference type="GO" id="GO:0005634">
    <property type="term" value="C:nucleus"/>
    <property type="evidence" value="ECO:0007669"/>
    <property type="project" value="UniProtKB-SubCell"/>
</dbReference>